<feature type="compositionally biased region" description="Low complexity" evidence="1">
    <location>
        <begin position="177"/>
        <end position="218"/>
    </location>
</feature>
<accession>A0ABP0CJA9</accession>
<proteinExistence type="predicted"/>
<feature type="region of interest" description="Disordered" evidence="1">
    <location>
        <begin position="285"/>
        <end position="304"/>
    </location>
</feature>
<sequence length="829" mass="89574">MSGNGSLLNYWSVVQPKDAPKAPPGRPETQKAPRGEPPSTSVPQMPTPSSPLSSHSQSTPGGGGPVFGASPMTIRVAGPNSSTPRRASITSPVSIPSSPDSFPPTPIHTRVAQRAAKKSPPLPKAASTSFSSSRRSHADEIQDSDDDGFGSGSDVSDGSVESLRDAVRFSEPLRGLAPPLSSSSFSSLSAANASTARATAARAASSSSPNDSSSAAPSVTKRRAAAAVLTSPLPLRRAKQPRVGWQADPPPKHKFDMMALLRHAKQEDATDAAARRVSDILSGSKEKEGVRLQGSRNVSGEGKQALGSAPLLDGLLDNSGSLGLADGGAGSDDADGEGKAVLGSFNKDRLRKALDRTEVAAVSESWYFFKEYFVPSPVKHRPFPQKAAAPGSRWAFLRDATMRQDYFIMGVVRKAIAGARANNTGGSMGDGLSASQQTLREPHLTDELFLWILNEACVDPQPALRAEYADVLRCCPEQVRRFVDAERLLLLFQTLGPRWESIDLSIRLELVPTIHRPYPGRDWSPLRSLLRLVATLAESLSLEAASCAVKILLRMGIDRVVEGTPDILQDYQEAMRKLVGRVLPKDWSDFCYDTASSSCNSVQKPSLRWQVLACMPLDTPACHDMRRRLASAFFFNDSERARVDPRRQLQQVQGLTKLTVRDDLVLTPDTNFSDLMALVDMLGVFLDDVGRQSVVQLRAASSDKTKAGHDNKDSKDSKDSTAAAIARNFDADIDSLVQRLKMIGHGIESTGGGHIAQLDSKTAFERLQIRLTHSVRTRPPGRRSIFDRPLADNSGLGGGEDMQDVTGMQQKQQDIRNFFMQALSKKKAK</sequence>
<evidence type="ECO:0000256" key="1">
    <source>
        <dbReference type="SAM" id="MobiDB-lite"/>
    </source>
</evidence>
<dbReference type="EMBL" id="CAWUHB010000063">
    <property type="protein sequence ID" value="CAK7232197.1"/>
    <property type="molecule type" value="Genomic_DNA"/>
</dbReference>
<feature type="compositionally biased region" description="Low complexity" evidence="1">
    <location>
        <begin position="152"/>
        <end position="161"/>
    </location>
</feature>
<reference evidence="2 3" key="1">
    <citation type="submission" date="2024-01" db="EMBL/GenBank/DDBJ databases">
        <authorList>
            <person name="Allen C."/>
            <person name="Tagirdzhanova G."/>
        </authorList>
    </citation>
    <scope>NUCLEOTIDE SEQUENCE [LARGE SCALE GENOMIC DNA]</scope>
</reference>
<keyword evidence="3" id="KW-1185">Reference proteome</keyword>
<evidence type="ECO:0000313" key="2">
    <source>
        <dbReference type="EMBL" id="CAK7232197.1"/>
    </source>
</evidence>
<protein>
    <submittedName>
        <fullName evidence="2">Uncharacterized protein</fullName>
    </submittedName>
</protein>
<dbReference type="Proteomes" id="UP001642405">
    <property type="component" value="Unassembled WGS sequence"/>
</dbReference>
<name>A0ABP0CJA9_9PEZI</name>
<feature type="compositionally biased region" description="Basic and acidic residues" evidence="1">
    <location>
        <begin position="701"/>
        <end position="719"/>
    </location>
</feature>
<feature type="compositionally biased region" description="Low complexity" evidence="1">
    <location>
        <begin position="50"/>
        <end position="59"/>
    </location>
</feature>
<feature type="region of interest" description="Disordered" evidence="1">
    <location>
        <begin position="699"/>
        <end position="720"/>
    </location>
</feature>
<feature type="compositionally biased region" description="Low complexity" evidence="1">
    <location>
        <begin position="88"/>
        <end position="100"/>
    </location>
</feature>
<comment type="caution">
    <text evidence="2">The sequence shown here is derived from an EMBL/GenBank/DDBJ whole genome shotgun (WGS) entry which is preliminary data.</text>
</comment>
<feature type="region of interest" description="Disordered" evidence="1">
    <location>
        <begin position="1"/>
        <end position="251"/>
    </location>
</feature>
<feature type="compositionally biased region" description="Low complexity" evidence="1">
    <location>
        <begin position="124"/>
        <end position="133"/>
    </location>
</feature>
<organism evidence="2 3">
    <name type="scientific">Sporothrix curviconia</name>
    <dbReference type="NCBI Taxonomy" id="1260050"/>
    <lineage>
        <taxon>Eukaryota</taxon>
        <taxon>Fungi</taxon>
        <taxon>Dikarya</taxon>
        <taxon>Ascomycota</taxon>
        <taxon>Pezizomycotina</taxon>
        <taxon>Sordariomycetes</taxon>
        <taxon>Sordariomycetidae</taxon>
        <taxon>Ophiostomatales</taxon>
        <taxon>Ophiostomataceae</taxon>
        <taxon>Sporothrix</taxon>
    </lineage>
</organism>
<evidence type="ECO:0000313" key="3">
    <source>
        <dbReference type="Proteomes" id="UP001642405"/>
    </source>
</evidence>
<gene>
    <name evidence="2" type="ORF">SCUCBS95973_008179</name>
</gene>
<feature type="region of interest" description="Disordered" evidence="1">
    <location>
        <begin position="778"/>
        <end position="811"/>
    </location>
</feature>